<gene>
    <name evidence="4" type="ORF">CYY_006378</name>
</gene>
<dbReference type="InterPro" id="IPR023370">
    <property type="entry name" value="TrmO-like_N"/>
</dbReference>
<name>A0A8J4UY87_9MYCE</name>
<accession>A0A8J4UY87</accession>
<keyword evidence="1" id="KW-0949">S-adenosyl-L-methionine</keyword>
<comment type="similarity">
    <text evidence="2">Belongs to the tRNA methyltransferase O family.</text>
</comment>
<feature type="domain" description="TsaA-like" evidence="3">
    <location>
        <begin position="68"/>
        <end position="234"/>
    </location>
</feature>
<comment type="caution">
    <text evidence="4">The sequence shown here is derived from an EMBL/GenBank/DDBJ whole genome shotgun (WGS) entry which is preliminary data.</text>
</comment>
<dbReference type="CDD" id="cd09281">
    <property type="entry name" value="UPF0066"/>
    <property type="match status" value="1"/>
</dbReference>
<dbReference type="OrthoDB" id="4882at2759"/>
<reference evidence="4" key="1">
    <citation type="submission" date="2020-01" db="EMBL/GenBank/DDBJ databases">
        <title>Development of genomics and gene disruption for Polysphondylium violaceum indicates a role for the polyketide synthase stlB in stalk morphogenesis.</title>
        <authorList>
            <person name="Narita B."/>
            <person name="Kawabe Y."/>
            <person name="Kin K."/>
            <person name="Saito T."/>
            <person name="Gibbs R."/>
            <person name="Kuspa A."/>
            <person name="Muzny D."/>
            <person name="Queller D."/>
            <person name="Richards S."/>
            <person name="Strassman J."/>
            <person name="Sucgang R."/>
            <person name="Worley K."/>
            <person name="Schaap P."/>
        </authorList>
    </citation>
    <scope>NUCLEOTIDE SEQUENCE</scope>
    <source>
        <strain evidence="4">QSvi11</strain>
    </source>
</reference>
<organism evidence="4 5">
    <name type="scientific">Polysphondylium violaceum</name>
    <dbReference type="NCBI Taxonomy" id="133409"/>
    <lineage>
        <taxon>Eukaryota</taxon>
        <taxon>Amoebozoa</taxon>
        <taxon>Evosea</taxon>
        <taxon>Eumycetozoa</taxon>
        <taxon>Dictyostelia</taxon>
        <taxon>Dictyosteliales</taxon>
        <taxon>Dictyosteliaceae</taxon>
        <taxon>Polysphondylium</taxon>
    </lineage>
</organism>
<dbReference type="Gene3D" id="3.30.2310.10">
    <property type="entry name" value="YaeB-like"/>
    <property type="match status" value="1"/>
</dbReference>
<proteinExistence type="inferred from homology"/>
<evidence type="ECO:0000313" key="5">
    <source>
        <dbReference type="Proteomes" id="UP000695562"/>
    </source>
</evidence>
<dbReference type="Proteomes" id="UP000695562">
    <property type="component" value="Unassembled WGS sequence"/>
</dbReference>
<sequence length="355" mass="41016">MFHLMLQRTRGLFSSSLSYRFYTSQIESSSTKPIVNHVNQQEEQEQKELKQSQYKKRISSRHKYRITFDPIGYFESVFALKNGTPRQGSLSPNSSGKVKIQCSNALHMLRGLDEFSHAWLIFVFHGNDRELIKPTDQLTKGPKKRIELNYNIHKEEGVLPAPKHVTVRPPRLNGDRRGVFATRAPHRPIPIGLTMCQIERVENDTVYFKGVDLIDGTPIVDIKPYIHLYDSQPNATIPSWVETKTEIESVEFTKEALENIEHCVKVVGLDMLKGTESSTLEEKIEKVKNVISEVLFNEPRSAYRRKKLPDEPWGFYIDTLNIQCQVKESVATVLVVEDKYDHYNDLTKSQYYRAK</sequence>
<evidence type="ECO:0000259" key="3">
    <source>
        <dbReference type="PROSITE" id="PS51668"/>
    </source>
</evidence>
<dbReference type="PANTHER" id="PTHR12818">
    <property type="entry name" value="TRNA (ADENINE(37)-N6)-METHYLTRANSFERASE"/>
    <property type="match status" value="1"/>
</dbReference>
<dbReference type="InterPro" id="IPR040372">
    <property type="entry name" value="YaeB-like"/>
</dbReference>
<keyword evidence="5" id="KW-1185">Reference proteome</keyword>
<dbReference type="AlphaFoldDB" id="A0A8J4UY87"/>
<evidence type="ECO:0000256" key="1">
    <source>
        <dbReference type="ARBA" id="ARBA00022691"/>
    </source>
</evidence>
<dbReference type="InterPro" id="IPR036413">
    <property type="entry name" value="YaeB-like_sf"/>
</dbReference>
<dbReference type="EMBL" id="AJWJ01000292">
    <property type="protein sequence ID" value="KAF2072300.1"/>
    <property type="molecule type" value="Genomic_DNA"/>
</dbReference>
<evidence type="ECO:0000313" key="4">
    <source>
        <dbReference type="EMBL" id="KAF2072300.1"/>
    </source>
</evidence>
<dbReference type="SUPFAM" id="SSF118196">
    <property type="entry name" value="YaeB-like"/>
    <property type="match status" value="1"/>
</dbReference>
<evidence type="ECO:0000256" key="2">
    <source>
        <dbReference type="ARBA" id="ARBA00033753"/>
    </source>
</evidence>
<dbReference type="InterPro" id="IPR036414">
    <property type="entry name" value="YaeB_N_sf"/>
</dbReference>
<dbReference type="Gene3D" id="2.40.30.70">
    <property type="entry name" value="YaeB-like"/>
    <property type="match status" value="1"/>
</dbReference>
<protein>
    <recommendedName>
        <fullName evidence="3">TsaA-like domain-containing protein</fullName>
    </recommendedName>
</protein>
<dbReference type="PANTHER" id="PTHR12818:SF0">
    <property type="entry name" value="TRNA (ADENINE(37)-N6)-METHYLTRANSFERASE"/>
    <property type="match status" value="1"/>
</dbReference>
<dbReference type="PROSITE" id="PS51668">
    <property type="entry name" value="TSAA_2"/>
    <property type="match status" value="1"/>
</dbReference>
<dbReference type="Pfam" id="PF01980">
    <property type="entry name" value="TrmO_N"/>
    <property type="match status" value="2"/>
</dbReference>